<name>A0A840WL16_9RHOB</name>
<keyword evidence="4" id="KW-1185">Reference proteome</keyword>
<feature type="domain" description="Aminotransferase class V" evidence="2">
    <location>
        <begin position="67"/>
        <end position="212"/>
    </location>
</feature>
<dbReference type="InterPro" id="IPR015422">
    <property type="entry name" value="PyrdxlP-dep_Trfase_small"/>
</dbReference>
<dbReference type="PANTHER" id="PTHR43586">
    <property type="entry name" value="CYSTEINE DESULFURASE"/>
    <property type="match status" value="1"/>
</dbReference>
<dbReference type="PANTHER" id="PTHR43586:SF24">
    <property type="entry name" value="BLR4730 PROTEIN"/>
    <property type="match status" value="1"/>
</dbReference>
<dbReference type="Gene3D" id="3.90.1150.10">
    <property type="entry name" value="Aspartate Aminotransferase, domain 1"/>
    <property type="match status" value="1"/>
</dbReference>
<dbReference type="AlphaFoldDB" id="A0A840WL16"/>
<gene>
    <name evidence="3" type="ORF">FHS89_000350</name>
</gene>
<dbReference type="GO" id="GO:0016829">
    <property type="term" value="F:lyase activity"/>
    <property type="evidence" value="ECO:0007669"/>
    <property type="project" value="UniProtKB-KW"/>
</dbReference>
<dbReference type="InterPro" id="IPR015424">
    <property type="entry name" value="PyrdxlP-dep_Trfase"/>
</dbReference>
<comment type="caution">
    <text evidence="3">The sequence shown here is derived from an EMBL/GenBank/DDBJ whole genome shotgun (WGS) entry which is preliminary data.</text>
</comment>
<evidence type="ECO:0000259" key="2">
    <source>
        <dbReference type="Pfam" id="PF00266"/>
    </source>
</evidence>
<evidence type="ECO:0000313" key="3">
    <source>
        <dbReference type="EMBL" id="MBB5514352.1"/>
    </source>
</evidence>
<keyword evidence="1" id="KW-0663">Pyridoxal phosphate</keyword>
<organism evidence="3 4">
    <name type="scientific">Rubricella aquisinus</name>
    <dbReference type="NCBI Taxonomy" id="2028108"/>
    <lineage>
        <taxon>Bacteria</taxon>
        <taxon>Pseudomonadati</taxon>
        <taxon>Pseudomonadota</taxon>
        <taxon>Alphaproteobacteria</taxon>
        <taxon>Rhodobacterales</taxon>
        <taxon>Paracoccaceae</taxon>
        <taxon>Rubricella</taxon>
    </lineage>
</organism>
<dbReference type="Gene3D" id="3.40.640.10">
    <property type="entry name" value="Type I PLP-dependent aspartate aminotransferase-like (Major domain)"/>
    <property type="match status" value="1"/>
</dbReference>
<dbReference type="EMBL" id="JACIJS010000001">
    <property type="protein sequence ID" value="MBB5514352.1"/>
    <property type="molecule type" value="Genomic_DNA"/>
</dbReference>
<dbReference type="SUPFAM" id="SSF53383">
    <property type="entry name" value="PLP-dependent transferases"/>
    <property type="match status" value="1"/>
</dbReference>
<dbReference type="InterPro" id="IPR015421">
    <property type="entry name" value="PyrdxlP-dep_Trfase_major"/>
</dbReference>
<reference evidence="3 4" key="1">
    <citation type="submission" date="2020-08" db="EMBL/GenBank/DDBJ databases">
        <title>Genomic Encyclopedia of Type Strains, Phase IV (KMG-IV): sequencing the most valuable type-strain genomes for metagenomic binning, comparative biology and taxonomic classification.</title>
        <authorList>
            <person name="Goeker M."/>
        </authorList>
    </citation>
    <scope>NUCLEOTIDE SEQUENCE [LARGE SCALE GENOMIC DNA]</scope>
    <source>
        <strain evidence="3 4">DSM 103377</strain>
    </source>
</reference>
<evidence type="ECO:0000313" key="4">
    <source>
        <dbReference type="Proteomes" id="UP000553766"/>
    </source>
</evidence>
<keyword evidence="3" id="KW-0456">Lyase</keyword>
<sequence>MTGSLYFNTASLGLPSTDVIARMHAHMRVIEAKGPLAAAEIAQEELSALPQSAARLLGGDRDGIGRTTTTSATLIQMLGWCDLAGKRVLVTPHEWHSTLYYLALHKGAKVEPLPMLDLDAPDLSAWQDRIGEDVAVISAPMVSSITGRAYPIAEIGALKRPEGCLFLVDGAQALGQVPLDMAQLGCDGFVATRRKWLGGPRGTALFWMSQAKRRRVPVDVLEPFDLNDLSWIGALAAMNAALDEGVEQRRAAIRQRADVLYNGAATYGYSGPAPMTGAVTLHVPQARVEPLKAAFTARGITVKWPNPATDEPLSPRAPKGHVMLRLSPGLTATGQDLDACLACLKAAADGS</sequence>
<dbReference type="Proteomes" id="UP000553766">
    <property type="component" value="Unassembled WGS sequence"/>
</dbReference>
<protein>
    <submittedName>
        <fullName evidence="3">Selenocysteine lyase/cysteine desulfurase</fullName>
    </submittedName>
</protein>
<accession>A0A840WL16</accession>
<proteinExistence type="predicted"/>
<dbReference type="Pfam" id="PF00266">
    <property type="entry name" value="Aminotran_5"/>
    <property type="match status" value="1"/>
</dbReference>
<dbReference type="RefSeq" id="WP_184007834.1">
    <property type="nucleotide sequence ID" value="NZ_JACIJS010000001.1"/>
</dbReference>
<dbReference type="InterPro" id="IPR000192">
    <property type="entry name" value="Aminotrans_V_dom"/>
</dbReference>
<evidence type="ECO:0000256" key="1">
    <source>
        <dbReference type="ARBA" id="ARBA00022898"/>
    </source>
</evidence>